<evidence type="ECO:0000313" key="9">
    <source>
        <dbReference type="Proteomes" id="UP000800200"/>
    </source>
</evidence>
<keyword evidence="6" id="KW-0539">Nucleus</keyword>
<dbReference type="OrthoDB" id="2593732at2759"/>
<proteinExistence type="predicted"/>
<feature type="compositionally biased region" description="Low complexity" evidence="7">
    <location>
        <begin position="18"/>
        <end position="41"/>
    </location>
</feature>
<dbReference type="InterPro" id="IPR052360">
    <property type="entry name" value="Transcr_Regulatory_Proteins"/>
</dbReference>
<dbReference type="AlphaFoldDB" id="A0A6A6EGK9"/>
<dbReference type="PANTHER" id="PTHR36206:SF10">
    <property type="entry name" value="ZN(II)2CYS6 TRANSCRIPTION FACTOR (EUROFUNG)"/>
    <property type="match status" value="1"/>
</dbReference>
<keyword evidence="1" id="KW-0479">Metal-binding</keyword>
<evidence type="ECO:0000256" key="5">
    <source>
        <dbReference type="ARBA" id="ARBA00023163"/>
    </source>
</evidence>
<evidence type="ECO:0000313" key="8">
    <source>
        <dbReference type="EMBL" id="KAF2189788.1"/>
    </source>
</evidence>
<feature type="region of interest" description="Disordered" evidence="7">
    <location>
        <begin position="13"/>
        <end position="55"/>
    </location>
</feature>
<name>A0A6A6EGK9_9PEZI</name>
<dbReference type="EMBL" id="ML994620">
    <property type="protein sequence ID" value="KAF2189788.1"/>
    <property type="molecule type" value="Genomic_DNA"/>
</dbReference>
<dbReference type="GO" id="GO:0003677">
    <property type="term" value="F:DNA binding"/>
    <property type="evidence" value="ECO:0007669"/>
    <property type="project" value="UniProtKB-KW"/>
</dbReference>
<keyword evidence="2" id="KW-0862">Zinc</keyword>
<protein>
    <submittedName>
        <fullName evidence="8">Uncharacterized protein</fullName>
    </submittedName>
</protein>
<organism evidence="8 9">
    <name type="scientific">Zopfia rhizophila CBS 207.26</name>
    <dbReference type="NCBI Taxonomy" id="1314779"/>
    <lineage>
        <taxon>Eukaryota</taxon>
        <taxon>Fungi</taxon>
        <taxon>Dikarya</taxon>
        <taxon>Ascomycota</taxon>
        <taxon>Pezizomycotina</taxon>
        <taxon>Dothideomycetes</taxon>
        <taxon>Dothideomycetes incertae sedis</taxon>
        <taxon>Zopfiaceae</taxon>
        <taxon>Zopfia</taxon>
    </lineage>
</organism>
<reference evidence="8" key="1">
    <citation type="journal article" date="2020" name="Stud. Mycol.">
        <title>101 Dothideomycetes genomes: a test case for predicting lifestyles and emergence of pathogens.</title>
        <authorList>
            <person name="Haridas S."/>
            <person name="Albert R."/>
            <person name="Binder M."/>
            <person name="Bloem J."/>
            <person name="Labutti K."/>
            <person name="Salamov A."/>
            <person name="Andreopoulos B."/>
            <person name="Baker S."/>
            <person name="Barry K."/>
            <person name="Bills G."/>
            <person name="Bluhm B."/>
            <person name="Cannon C."/>
            <person name="Castanera R."/>
            <person name="Culley D."/>
            <person name="Daum C."/>
            <person name="Ezra D."/>
            <person name="Gonzalez J."/>
            <person name="Henrissat B."/>
            <person name="Kuo A."/>
            <person name="Liang C."/>
            <person name="Lipzen A."/>
            <person name="Lutzoni F."/>
            <person name="Magnuson J."/>
            <person name="Mondo S."/>
            <person name="Nolan M."/>
            <person name="Ohm R."/>
            <person name="Pangilinan J."/>
            <person name="Park H.-J."/>
            <person name="Ramirez L."/>
            <person name="Alfaro M."/>
            <person name="Sun H."/>
            <person name="Tritt A."/>
            <person name="Yoshinaga Y."/>
            <person name="Zwiers L.-H."/>
            <person name="Turgeon B."/>
            <person name="Goodwin S."/>
            <person name="Spatafora J."/>
            <person name="Crous P."/>
            <person name="Grigoriev I."/>
        </authorList>
    </citation>
    <scope>NUCLEOTIDE SEQUENCE</scope>
    <source>
        <strain evidence="8">CBS 207.26</strain>
    </source>
</reference>
<sequence length="183" mass="20984">MVNYTAELQAQPYHSDDGYSTTSDSSGTLERSSLTDSSSRSNGQAMNSHPMKTDLPRPRSRTFFFLDNGVIFSLYWTALKSRDGLLRRRAIALLESSAQEGTWIGPIQAAITKRVVEIEEMQPYEQDPPPEMIKKPEDIPEFIRVHSVGTDIDKTRRRAKMVILQRLNGLDGEWDERVEWVHW</sequence>
<keyword evidence="9" id="KW-1185">Reference proteome</keyword>
<keyword evidence="4" id="KW-0238">DNA-binding</keyword>
<evidence type="ECO:0000256" key="7">
    <source>
        <dbReference type="SAM" id="MobiDB-lite"/>
    </source>
</evidence>
<evidence type="ECO:0000256" key="1">
    <source>
        <dbReference type="ARBA" id="ARBA00022723"/>
    </source>
</evidence>
<dbReference type="Proteomes" id="UP000800200">
    <property type="component" value="Unassembled WGS sequence"/>
</dbReference>
<evidence type="ECO:0000256" key="6">
    <source>
        <dbReference type="ARBA" id="ARBA00023242"/>
    </source>
</evidence>
<evidence type="ECO:0000256" key="3">
    <source>
        <dbReference type="ARBA" id="ARBA00023015"/>
    </source>
</evidence>
<keyword evidence="3" id="KW-0805">Transcription regulation</keyword>
<evidence type="ECO:0000256" key="2">
    <source>
        <dbReference type="ARBA" id="ARBA00022833"/>
    </source>
</evidence>
<keyword evidence="5" id="KW-0804">Transcription</keyword>
<gene>
    <name evidence="8" type="ORF">K469DRAFT_701053</name>
</gene>
<dbReference type="GO" id="GO:0046872">
    <property type="term" value="F:metal ion binding"/>
    <property type="evidence" value="ECO:0007669"/>
    <property type="project" value="UniProtKB-KW"/>
</dbReference>
<accession>A0A6A6EGK9</accession>
<dbReference type="PANTHER" id="PTHR36206">
    <property type="entry name" value="ASPERCRYPTIN BIOSYNTHESIS CLUSTER-SPECIFIC TRANSCRIPTION REGULATOR ATNN-RELATED"/>
    <property type="match status" value="1"/>
</dbReference>
<evidence type="ECO:0000256" key="4">
    <source>
        <dbReference type="ARBA" id="ARBA00023125"/>
    </source>
</evidence>